<keyword evidence="1" id="KW-0378">Hydrolase</keyword>
<dbReference type="SUPFAM" id="SSF56371">
    <property type="entry name" value="Ribosome inactivating proteins (RIP)"/>
    <property type="match status" value="1"/>
</dbReference>
<reference evidence="2" key="1">
    <citation type="submission" date="2015-04" db="UniProtKB">
        <authorList>
            <consortium name="EnsemblPlants"/>
        </authorList>
    </citation>
    <scope>IDENTIFICATION</scope>
</reference>
<name>A0A0E0MB07_ORYPU</name>
<accession>A0A0E0MB07</accession>
<dbReference type="InterPro" id="IPR001574">
    <property type="entry name" value="Ribosome_inactivat_prot"/>
</dbReference>
<dbReference type="GO" id="GO:0090729">
    <property type="term" value="F:toxin activity"/>
    <property type="evidence" value="ECO:0007669"/>
    <property type="project" value="UniProtKB-KW"/>
</dbReference>
<reference evidence="2" key="2">
    <citation type="submission" date="2018-05" db="EMBL/GenBank/DDBJ databases">
        <title>OpunRS2 (Oryza punctata Reference Sequence Version 2).</title>
        <authorList>
            <person name="Zhang J."/>
            <person name="Kudrna D."/>
            <person name="Lee S."/>
            <person name="Talag J."/>
            <person name="Welchert J."/>
            <person name="Wing R.A."/>
        </authorList>
    </citation>
    <scope>NUCLEOTIDE SEQUENCE [LARGE SCALE GENOMIC DNA]</scope>
</reference>
<dbReference type="InterPro" id="IPR016138">
    <property type="entry name" value="Ribosome_inactivat_prot_sub1"/>
</dbReference>
<sequence length="186" mass="20311">MFQPWRDCTTTRSRPAKWITVRLFGGGDRDDDQAKLLVAEDDAYVAGFANRTGHWHTRSAAAAACTELPFGGSYRDLIGGVANLRTVPVGRLSAVGAMEVLSRCDRATTAAGDAKMALAKFMVMVTEATRLTLVRRAWEQVSYLSSDEWKRTGRWGELGPWANVDRARCPRPAGCDDDDDAGAGEL</sequence>
<evidence type="ECO:0000313" key="3">
    <source>
        <dbReference type="Proteomes" id="UP000026962"/>
    </source>
</evidence>
<evidence type="ECO:0000256" key="1">
    <source>
        <dbReference type="RuleBase" id="RU004915"/>
    </source>
</evidence>
<dbReference type="PANTHER" id="PTHR33453:SF3">
    <property type="entry name" value="RRNA N-GLYCOSYLASE"/>
    <property type="match status" value="1"/>
</dbReference>
<organism evidence="2">
    <name type="scientific">Oryza punctata</name>
    <name type="common">Red rice</name>
    <dbReference type="NCBI Taxonomy" id="4537"/>
    <lineage>
        <taxon>Eukaryota</taxon>
        <taxon>Viridiplantae</taxon>
        <taxon>Streptophyta</taxon>
        <taxon>Embryophyta</taxon>
        <taxon>Tracheophyta</taxon>
        <taxon>Spermatophyta</taxon>
        <taxon>Magnoliopsida</taxon>
        <taxon>Liliopsida</taxon>
        <taxon>Poales</taxon>
        <taxon>Poaceae</taxon>
        <taxon>BOP clade</taxon>
        <taxon>Oryzoideae</taxon>
        <taxon>Oryzeae</taxon>
        <taxon>Oryzinae</taxon>
        <taxon>Oryza</taxon>
    </lineage>
</organism>
<comment type="similarity">
    <text evidence="1">Belongs to the ribosome-inactivating protein family.</text>
</comment>
<proteinExistence type="inferred from homology"/>
<keyword evidence="1" id="KW-0611">Plant defense</keyword>
<dbReference type="EnsemblPlants" id="OPUNC10G17570.1">
    <property type="protein sequence ID" value="OPUNC10G17570.1"/>
    <property type="gene ID" value="OPUNC10G17570"/>
</dbReference>
<keyword evidence="1" id="KW-0652">Protein synthesis inhibitor</keyword>
<dbReference type="Gene3D" id="3.40.420.10">
    <property type="entry name" value="Ricin (A subunit), domain 1"/>
    <property type="match status" value="1"/>
</dbReference>
<evidence type="ECO:0000313" key="2">
    <source>
        <dbReference type="EnsemblPlants" id="OPUNC10G17570.1"/>
    </source>
</evidence>
<dbReference type="InterPro" id="IPR036041">
    <property type="entry name" value="Ribosome-inact_prot_sf"/>
</dbReference>
<dbReference type="GO" id="GO:0006952">
    <property type="term" value="P:defense response"/>
    <property type="evidence" value="ECO:0007669"/>
    <property type="project" value="UniProtKB-KW"/>
</dbReference>
<dbReference type="Pfam" id="PF00161">
    <property type="entry name" value="RIP"/>
    <property type="match status" value="1"/>
</dbReference>
<dbReference type="Proteomes" id="UP000026962">
    <property type="component" value="Chromosome 10"/>
</dbReference>
<dbReference type="GO" id="GO:0030598">
    <property type="term" value="F:rRNA N-glycosylase activity"/>
    <property type="evidence" value="ECO:0007669"/>
    <property type="project" value="UniProtKB-EC"/>
</dbReference>
<dbReference type="Gramene" id="OPUNC10G17570.1">
    <property type="protein sequence ID" value="OPUNC10G17570.1"/>
    <property type="gene ID" value="OPUNC10G17570"/>
</dbReference>
<keyword evidence="3" id="KW-1185">Reference proteome</keyword>
<dbReference type="EC" id="3.2.2.22" evidence="1"/>
<protein>
    <recommendedName>
        <fullName evidence="1">rRNA N-glycosylase</fullName>
        <ecNumber evidence="1">3.2.2.22</ecNumber>
    </recommendedName>
</protein>
<comment type="catalytic activity">
    <reaction evidence="1">
        <text>Endohydrolysis of the N-glycosidic bond at one specific adenosine on the 28S rRNA.</text>
        <dbReference type="EC" id="3.2.2.22"/>
    </reaction>
</comment>
<dbReference type="GO" id="GO:0017148">
    <property type="term" value="P:negative regulation of translation"/>
    <property type="evidence" value="ECO:0007669"/>
    <property type="project" value="UniProtKB-KW"/>
</dbReference>
<keyword evidence="1" id="KW-0800">Toxin</keyword>
<dbReference type="AlphaFoldDB" id="A0A0E0MB07"/>
<dbReference type="STRING" id="4537.A0A0E0MB07"/>
<dbReference type="HOGENOM" id="CLU_086190_0_0_1"/>
<dbReference type="PANTHER" id="PTHR33453">
    <property type="match status" value="1"/>
</dbReference>